<dbReference type="Pfam" id="PF00557">
    <property type="entry name" value="Peptidase_M24"/>
    <property type="match status" value="1"/>
</dbReference>
<reference evidence="5" key="1">
    <citation type="submission" date="2020-10" db="EMBL/GenBank/DDBJ databases">
        <authorList>
            <person name="Gilroy R."/>
        </authorList>
    </citation>
    <scope>NUCLEOTIDE SEQUENCE</scope>
    <source>
        <strain evidence="5">13766</strain>
    </source>
</reference>
<dbReference type="SUPFAM" id="SSF55920">
    <property type="entry name" value="Creatinase/aminopeptidase"/>
    <property type="match status" value="1"/>
</dbReference>
<dbReference type="InterPro" id="IPR001131">
    <property type="entry name" value="Peptidase_M24B_aminopep-P_CS"/>
</dbReference>
<feature type="domain" description="Creatinase N-terminal" evidence="4">
    <location>
        <begin position="3"/>
        <end position="127"/>
    </location>
</feature>
<dbReference type="Gene3D" id="3.90.230.10">
    <property type="entry name" value="Creatinase/methionine aminopeptidase superfamily"/>
    <property type="match status" value="1"/>
</dbReference>
<name>A0A9D1FYZ0_9FIRM</name>
<evidence type="ECO:0000259" key="4">
    <source>
        <dbReference type="Pfam" id="PF01321"/>
    </source>
</evidence>
<dbReference type="InterPro" id="IPR001714">
    <property type="entry name" value="Pept_M24_MAP"/>
</dbReference>
<dbReference type="InterPro" id="IPR000587">
    <property type="entry name" value="Creatinase_N"/>
</dbReference>
<sequence>MMRSKRLMERLAARGISAALIHKRVNMRYLSGYTGEGCLLVTDEGMTVFTDFRYIEQVSRQAPESRCVRTRNGQELHALVLEALGGRQSLAIEDDFLSHRDYCYFADHLPGVALHPMEREVERLREIKDEAEIAAIQRAAAVACAAFDKLLGLIRPGVTEKELATELDYLMLRGGAERTGFDTIACAGANGSLPHAIPSDYRLREGELITFDFGAVVDGYTSDMTRTVALGKVSDELRAIYDTVLTAQQMALEAIRPGVACNAIDKIARDYIDARYPGAFGHGLGHGVGLEVHENPRFNQSCADVLVPGHVITVEPGVYVPGLGGCRIEDMAILTENGFIDPITAPKQLITL</sequence>
<dbReference type="SUPFAM" id="SSF53092">
    <property type="entry name" value="Creatinase/prolidase N-terminal domain"/>
    <property type="match status" value="1"/>
</dbReference>
<dbReference type="GO" id="GO:0046872">
    <property type="term" value="F:metal ion binding"/>
    <property type="evidence" value="ECO:0007669"/>
    <property type="project" value="UniProtKB-KW"/>
</dbReference>
<dbReference type="InterPro" id="IPR029149">
    <property type="entry name" value="Creatin/AminoP/Spt16_N"/>
</dbReference>
<keyword evidence="5" id="KW-0031">Aminopeptidase</keyword>
<dbReference type="InterPro" id="IPR000994">
    <property type="entry name" value="Pept_M24"/>
</dbReference>
<dbReference type="InterPro" id="IPR036005">
    <property type="entry name" value="Creatinase/aminopeptidase-like"/>
</dbReference>
<evidence type="ECO:0000313" key="5">
    <source>
        <dbReference type="EMBL" id="HIS91703.1"/>
    </source>
</evidence>
<gene>
    <name evidence="5" type="ORF">IAA84_01660</name>
</gene>
<dbReference type="GO" id="GO:0008235">
    <property type="term" value="F:metalloexopeptidase activity"/>
    <property type="evidence" value="ECO:0007669"/>
    <property type="project" value="UniProtKB-ARBA"/>
</dbReference>
<keyword evidence="5" id="KW-0645">Protease</keyword>
<proteinExistence type="predicted"/>
<dbReference type="InterPro" id="IPR050659">
    <property type="entry name" value="Peptidase_M24B"/>
</dbReference>
<organism evidence="5 6">
    <name type="scientific">Candidatus Alectryocaccomicrobium excrementavium</name>
    <dbReference type="NCBI Taxonomy" id="2840668"/>
    <lineage>
        <taxon>Bacteria</taxon>
        <taxon>Bacillati</taxon>
        <taxon>Bacillota</taxon>
        <taxon>Clostridia</taxon>
        <taxon>Candidatus Alectryocaccomicrobium</taxon>
    </lineage>
</organism>
<evidence type="ECO:0000313" key="6">
    <source>
        <dbReference type="Proteomes" id="UP000824140"/>
    </source>
</evidence>
<evidence type="ECO:0000259" key="3">
    <source>
        <dbReference type="Pfam" id="PF00557"/>
    </source>
</evidence>
<comment type="caution">
    <text evidence="5">The sequence shown here is derived from an EMBL/GenBank/DDBJ whole genome shotgun (WGS) entry which is preliminary data.</text>
</comment>
<dbReference type="AlphaFoldDB" id="A0A9D1FYZ0"/>
<evidence type="ECO:0000256" key="1">
    <source>
        <dbReference type="ARBA" id="ARBA00022723"/>
    </source>
</evidence>
<keyword evidence="1" id="KW-0479">Metal-binding</keyword>
<accession>A0A9D1FYZ0</accession>
<dbReference type="PANTHER" id="PTHR46112:SF3">
    <property type="entry name" value="AMINOPEPTIDASE YPDF"/>
    <property type="match status" value="1"/>
</dbReference>
<dbReference type="Proteomes" id="UP000824140">
    <property type="component" value="Unassembled WGS sequence"/>
</dbReference>
<dbReference type="EMBL" id="DVJN01000032">
    <property type="protein sequence ID" value="HIS91703.1"/>
    <property type="molecule type" value="Genomic_DNA"/>
</dbReference>
<feature type="domain" description="Peptidase M24" evidence="3">
    <location>
        <begin position="135"/>
        <end position="336"/>
    </location>
</feature>
<dbReference type="GO" id="GO:0004177">
    <property type="term" value="F:aminopeptidase activity"/>
    <property type="evidence" value="ECO:0007669"/>
    <property type="project" value="UniProtKB-KW"/>
</dbReference>
<keyword evidence="2" id="KW-0378">Hydrolase</keyword>
<dbReference type="PRINTS" id="PR00599">
    <property type="entry name" value="MAPEPTIDASE"/>
</dbReference>
<reference evidence="5" key="2">
    <citation type="journal article" date="2021" name="PeerJ">
        <title>Extensive microbial diversity within the chicken gut microbiome revealed by metagenomics and culture.</title>
        <authorList>
            <person name="Gilroy R."/>
            <person name="Ravi A."/>
            <person name="Getino M."/>
            <person name="Pursley I."/>
            <person name="Horton D.L."/>
            <person name="Alikhan N.F."/>
            <person name="Baker D."/>
            <person name="Gharbi K."/>
            <person name="Hall N."/>
            <person name="Watson M."/>
            <person name="Adriaenssens E.M."/>
            <person name="Foster-Nyarko E."/>
            <person name="Jarju S."/>
            <person name="Secka A."/>
            <person name="Antonio M."/>
            <person name="Oren A."/>
            <person name="Chaudhuri R.R."/>
            <person name="La Ragione R."/>
            <person name="Hildebrand F."/>
            <person name="Pallen M.J."/>
        </authorList>
    </citation>
    <scope>NUCLEOTIDE SEQUENCE</scope>
    <source>
        <strain evidence="5">13766</strain>
    </source>
</reference>
<evidence type="ECO:0000256" key="2">
    <source>
        <dbReference type="ARBA" id="ARBA00022801"/>
    </source>
</evidence>
<protein>
    <submittedName>
        <fullName evidence="5">Aminopeptidase P family protein</fullName>
    </submittedName>
</protein>
<dbReference type="PROSITE" id="PS00491">
    <property type="entry name" value="PROLINE_PEPTIDASE"/>
    <property type="match status" value="1"/>
</dbReference>
<dbReference type="Pfam" id="PF01321">
    <property type="entry name" value="Creatinase_N"/>
    <property type="match status" value="1"/>
</dbReference>
<dbReference type="PANTHER" id="PTHR46112">
    <property type="entry name" value="AMINOPEPTIDASE"/>
    <property type="match status" value="1"/>
</dbReference>
<dbReference type="Gene3D" id="3.40.350.10">
    <property type="entry name" value="Creatinase/prolidase N-terminal domain"/>
    <property type="match status" value="1"/>
</dbReference>